<dbReference type="EMBL" id="KE504155">
    <property type="protein sequence ID" value="EPS99684.1"/>
    <property type="molecule type" value="Genomic_DNA"/>
</dbReference>
<sequence>MSWLLAAGVTANCPPPPTFPALSSWHPEAGTGTTQESVPAFPTLQSWLPTSSTQPPPPIFPALSSWHPEASARATQDGAPAFPKFSSWMPYNAVHANQLQMPDILALLSRDPAASSSTTVPVEGAPVFPKLSSWLPHNSASTDQPPLPTFPTLSSWHPDTSTSPTREGAIFPTLSSWHPEAGATTQGEGMPALAPLASLHSEAEANTSDANSAAVSDTGSQPHRCRCCACQLTPPIPDNNIKLELDRLPSLHTAPRVDPEHLDRDEIDVPMRMRDVLLQERLAAGTDMGRLASLQRWKPVHLIGMLGGMPAIVTQFTEPNRGGWLVTSNPGPVMVDQRGNKVWVIECIYPQCRLNAEGQWECLTKWMGYDQETWELEEEVGGHAPN</sequence>
<evidence type="ECO:0000259" key="2">
    <source>
        <dbReference type="PROSITE" id="PS50013"/>
    </source>
</evidence>
<feature type="region of interest" description="Disordered" evidence="1">
    <location>
        <begin position="201"/>
        <end position="222"/>
    </location>
</feature>
<dbReference type="InParanoid" id="S8FN09"/>
<dbReference type="AlphaFoldDB" id="S8FN09"/>
<organism evidence="3 4">
    <name type="scientific">Fomitopsis schrenkii</name>
    <name type="common">Brown rot fungus</name>
    <dbReference type="NCBI Taxonomy" id="2126942"/>
    <lineage>
        <taxon>Eukaryota</taxon>
        <taxon>Fungi</taxon>
        <taxon>Dikarya</taxon>
        <taxon>Basidiomycota</taxon>
        <taxon>Agaricomycotina</taxon>
        <taxon>Agaricomycetes</taxon>
        <taxon>Polyporales</taxon>
        <taxon>Fomitopsis</taxon>
    </lineage>
</organism>
<evidence type="ECO:0000256" key="1">
    <source>
        <dbReference type="SAM" id="MobiDB-lite"/>
    </source>
</evidence>
<protein>
    <recommendedName>
        <fullName evidence="2">Chromo domain-containing protein</fullName>
    </recommendedName>
</protein>
<evidence type="ECO:0000313" key="4">
    <source>
        <dbReference type="Proteomes" id="UP000015241"/>
    </source>
</evidence>
<accession>S8FN09</accession>
<name>S8FN09_FOMSC</name>
<dbReference type="InterPro" id="IPR016197">
    <property type="entry name" value="Chromo-like_dom_sf"/>
</dbReference>
<dbReference type="SUPFAM" id="SSF54160">
    <property type="entry name" value="Chromo domain-like"/>
    <property type="match status" value="1"/>
</dbReference>
<gene>
    <name evidence="3" type="ORF">FOMPIDRAFT_88600</name>
</gene>
<feature type="domain" description="Chromo" evidence="2">
    <location>
        <begin position="343"/>
        <end position="386"/>
    </location>
</feature>
<evidence type="ECO:0000313" key="3">
    <source>
        <dbReference type="EMBL" id="EPS99684.1"/>
    </source>
</evidence>
<keyword evidence="4" id="KW-1185">Reference proteome</keyword>
<reference evidence="3 4" key="1">
    <citation type="journal article" date="2012" name="Science">
        <title>The Paleozoic origin of enzymatic lignin decomposition reconstructed from 31 fungal genomes.</title>
        <authorList>
            <person name="Floudas D."/>
            <person name="Binder M."/>
            <person name="Riley R."/>
            <person name="Barry K."/>
            <person name="Blanchette R.A."/>
            <person name="Henrissat B."/>
            <person name="Martinez A.T."/>
            <person name="Otillar R."/>
            <person name="Spatafora J.W."/>
            <person name="Yadav J.S."/>
            <person name="Aerts A."/>
            <person name="Benoit I."/>
            <person name="Boyd A."/>
            <person name="Carlson A."/>
            <person name="Copeland A."/>
            <person name="Coutinho P.M."/>
            <person name="de Vries R.P."/>
            <person name="Ferreira P."/>
            <person name="Findley K."/>
            <person name="Foster B."/>
            <person name="Gaskell J."/>
            <person name="Glotzer D."/>
            <person name="Gorecki P."/>
            <person name="Heitman J."/>
            <person name="Hesse C."/>
            <person name="Hori C."/>
            <person name="Igarashi K."/>
            <person name="Jurgens J.A."/>
            <person name="Kallen N."/>
            <person name="Kersten P."/>
            <person name="Kohler A."/>
            <person name="Kuees U."/>
            <person name="Kumar T.K.A."/>
            <person name="Kuo A."/>
            <person name="LaButti K."/>
            <person name="Larrondo L.F."/>
            <person name="Lindquist E."/>
            <person name="Ling A."/>
            <person name="Lombard V."/>
            <person name="Lucas S."/>
            <person name="Lundell T."/>
            <person name="Martin R."/>
            <person name="McLaughlin D.J."/>
            <person name="Morgenstern I."/>
            <person name="Morin E."/>
            <person name="Murat C."/>
            <person name="Nagy L.G."/>
            <person name="Nolan M."/>
            <person name="Ohm R.A."/>
            <person name="Patyshakuliyeva A."/>
            <person name="Rokas A."/>
            <person name="Ruiz-Duenas F.J."/>
            <person name="Sabat G."/>
            <person name="Salamov A."/>
            <person name="Samejima M."/>
            <person name="Schmutz J."/>
            <person name="Slot J.C."/>
            <person name="St John F."/>
            <person name="Stenlid J."/>
            <person name="Sun H."/>
            <person name="Sun S."/>
            <person name="Syed K."/>
            <person name="Tsang A."/>
            <person name="Wiebenga A."/>
            <person name="Young D."/>
            <person name="Pisabarro A."/>
            <person name="Eastwood D.C."/>
            <person name="Martin F."/>
            <person name="Cullen D."/>
            <person name="Grigoriev I.V."/>
            <person name="Hibbett D.S."/>
        </authorList>
    </citation>
    <scope>NUCLEOTIDE SEQUENCE</scope>
    <source>
        <strain evidence="4">FP-58527</strain>
    </source>
</reference>
<feature type="compositionally biased region" description="Polar residues" evidence="1">
    <location>
        <begin position="204"/>
        <end position="221"/>
    </location>
</feature>
<dbReference type="GO" id="GO:0006338">
    <property type="term" value="P:chromatin remodeling"/>
    <property type="evidence" value="ECO:0007669"/>
    <property type="project" value="UniProtKB-ARBA"/>
</dbReference>
<proteinExistence type="predicted"/>
<dbReference type="HOGENOM" id="CLU_043295_0_0_1"/>
<dbReference type="Proteomes" id="UP000015241">
    <property type="component" value="Unassembled WGS sequence"/>
</dbReference>
<dbReference type="PROSITE" id="PS50013">
    <property type="entry name" value="CHROMO_2"/>
    <property type="match status" value="1"/>
</dbReference>
<dbReference type="InterPro" id="IPR000953">
    <property type="entry name" value="Chromo/chromo_shadow_dom"/>
</dbReference>